<dbReference type="SUPFAM" id="SSF53300">
    <property type="entry name" value="vWA-like"/>
    <property type="match status" value="1"/>
</dbReference>
<dbReference type="RefSeq" id="WP_055401333.1">
    <property type="nucleotide sequence ID" value="NZ_JAMXAX010000222.1"/>
</dbReference>
<sequence>MNSKLTLNLDKAATALRLALDKAGVVANVRAETAAIIDVSGSFEHEHEEGTTSILIERLVPYCMVLDPDHKMDVFTFSAGERNAYYVGAVEPNDAHGYVTRNIIDRVPGWNGGTTYSFVLERALEHFGWKTCDEVHRSTQGAGFLSRLFGWSSTGQAHDHGAPHTHEKRRSLVLFITDGENTAGDETRTMRVLEESQRRGDQVYFLFIGACEDRNVKFEFVQRIASRFKNTGLVVIRDLEAFVAQSDEELNAALLGPELVEWFKS</sequence>
<evidence type="ECO:0000313" key="2">
    <source>
        <dbReference type="EMBL" id="MFC3935890.1"/>
    </source>
</evidence>
<dbReference type="InterPro" id="IPR002035">
    <property type="entry name" value="VWF_A"/>
</dbReference>
<dbReference type="InterPro" id="IPR019303">
    <property type="entry name" value="vWA_TerF_C"/>
</dbReference>
<gene>
    <name evidence="2" type="ORF">ACFOW3_14850</name>
</gene>
<dbReference type="Pfam" id="PF10138">
    <property type="entry name" value="vWA-TerF-like"/>
    <property type="match status" value="1"/>
</dbReference>
<dbReference type="PROSITE" id="PS50234">
    <property type="entry name" value="VWFA"/>
    <property type="match status" value="1"/>
</dbReference>
<proteinExistence type="predicted"/>
<dbReference type="Proteomes" id="UP001595693">
    <property type="component" value="Unassembled WGS sequence"/>
</dbReference>
<feature type="domain" description="VWFA" evidence="1">
    <location>
        <begin position="32"/>
        <end position="250"/>
    </location>
</feature>
<reference evidence="3" key="1">
    <citation type="journal article" date="2019" name="Int. J. Syst. Evol. Microbiol.">
        <title>The Global Catalogue of Microorganisms (GCM) 10K type strain sequencing project: providing services to taxonomists for standard genome sequencing and annotation.</title>
        <authorList>
            <consortium name="The Broad Institute Genomics Platform"/>
            <consortium name="The Broad Institute Genome Sequencing Center for Infectious Disease"/>
            <person name="Wu L."/>
            <person name="Ma J."/>
        </authorList>
    </citation>
    <scope>NUCLEOTIDE SEQUENCE [LARGE SCALE GENOMIC DNA]</scope>
    <source>
        <strain evidence="3">CCUG 2113</strain>
    </source>
</reference>
<organism evidence="2 3">
    <name type="scientific">Acidovorax facilis</name>
    <dbReference type="NCBI Taxonomy" id="12917"/>
    <lineage>
        <taxon>Bacteria</taxon>
        <taxon>Pseudomonadati</taxon>
        <taxon>Pseudomonadota</taxon>
        <taxon>Betaproteobacteria</taxon>
        <taxon>Burkholderiales</taxon>
        <taxon>Comamonadaceae</taxon>
        <taxon>Acidovorax</taxon>
    </lineage>
</organism>
<accession>A0ABV8DD00</accession>
<dbReference type="Gene3D" id="3.40.50.410">
    <property type="entry name" value="von Willebrand factor, type A domain"/>
    <property type="match status" value="1"/>
</dbReference>
<protein>
    <submittedName>
        <fullName evidence="2">VWA domain-containing protein</fullName>
    </submittedName>
</protein>
<evidence type="ECO:0000259" key="1">
    <source>
        <dbReference type="PROSITE" id="PS50234"/>
    </source>
</evidence>
<name>A0ABV8DD00_9BURK</name>
<evidence type="ECO:0000313" key="3">
    <source>
        <dbReference type="Proteomes" id="UP001595693"/>
    </source>
</evidence>
<comment type="caution">
    <text evidence="2">The sequence shown here is derived from an EMBL/GenBank/DDBJ whole genome shotgun (WGS) entry which is preliminary data.</text>
</comment>
<dbReference type="EMBL" id="JBHSAJ010000043">
    <property type="protein sequence ID" value="MFC3935890.1"/>
    <property type="molecule type" value="Genomic_DNA"/>
</dbReference>
<keyword evidence="3" id="KW-1185">Reference proteome</keyword>
<dbReference type="InterPro" id="IPR036465">
    <property type="entry name" value="vWFA_dom_sf"/>
</dbReference>